<gene>
    <name evidence="4" type="ORF">A9F13_08g02794</name>
</gene>
<name>A0AA91Q0M6_CLALS</name>
<dbReference type="AlphaFoldDB" id="A0AA91Q0M6"/>
<feature type="transmembrane region" description="Helical" evidence="3">
    <location>
        <begin position="364"/>
        <end position="385"/>
    </location>
</feature>
<feature type="region of interest" description="Disordered" evidence="2">
    <location>
        <begin position="119"/>
        <end position="147"/>
    </location>
</feature>
<proteinExistence type="predicted"/>
<evidence type="ECO:0000256" key="1">
    <source>
        <dbReference type="SAM" id="Coils"/>
    </source>
</evidence>
<evidence type="ECO:0000256" key="2">
    <source>
        <dbReference type="SAM" id="MobiDB-lite"/>
    </source>
</evidence>
<evidence type="ECO:0000256" key="3">
    <source>
        <dbReference type="SAM" id="Phobius"/>
    </source>
</evidence>
<protein>
    <submittedName>
        <fullName evidence="4">Uncharacterized protein</fullName>
    </submittedName>
</protein>
<dbReference type="EMBL" id="LYUB02000008">
    <property type="protein sequence ID" value="OVF08562.1"/>
    <property type="molecule type" value="Genomic_DNA"/>
</dbReference>
<dbReference type="Proteomes" id="UP000195602">
    <property type="component" value="Unassembled WGS sequence"/>
</dbReference>
<sequence>MSVERYISICWENVQRRNSAKREFLYVTEVPALIDELSDFVGVASLITKDEKSLLQKIIQNKPLSRIQRSEVEPFLLRLVRCRTIAELLSKRAHTSEYELKRLVDAYPSSNHTLFGRFRESSSQAESTGPKIESDFGRPRSEHDERFYGSREPYRVAENRFSDEGESAFRRKPRDLFSSMEPINYEPKYKFYEPKKYRLPGEMDFDEKAPAVTPENSEDSTVTRMWQKFKRGNDTLFGRFWPKTDDFTERKAEDPELKQAKNLNHYDDKSDKSTFLRTEERQLHKKIEELELLCQRYERTLAESKHDEQTQLIEDLKQAIEKQNKLIMELERKVKFSSNLSYVHSIPLVRELVMLYAYNDGNSIGTIFLGILAMFFMLTIVSNALKCIYYVSLALASSFQRASASESDCEQLTFSLSGQWPWLEYKYDQVMEWMGY</sequence>
<evidence type="ECO:0000313" key="4">
    <source>
        <dbReference type="EMBL" id="OVF08562.1"/>
    </source>
</evidence>
<feature type="compositionally biased region" description="Basic and acidic residues" evidence="2">
    <location>
        <begin position="132"/>
        <end position="147"/>
    </location>
</feature>
<keyword evidence="3" id="KW-0812">Transmembrane</keyword>
<evidence type="ECO:0000313" key="5">
    <source>
        <dbReference type="Proteomes" id="UP000195602"/>
    </source>
</evidence>
<keyword evidence="3" id="KW-1133">Transmembrane helix</keyword>
<accession>A0AA91Q0M6</accession>
<comment type="caution">
    <text evidence="4">The sequence shown here is derived from an EMBL/GenBank/DDBJ whole genome shotgun (WGS) entry which is preliminary data.</text>
</comment>
<organism evidence="4 5">
    <name type="scientific">Clavispora lusitaniae</name>
    <name type="common">Candida lusitaniae</name>
    <dbReference type="NCBI Taxonomy" id="36911"/>
    <lineage>
        <taxon>Eukaryota</taxon>
        <taxon>Fungi</taxon>
        <taxon>Dikarya</taxon>
        <taxon>Ascomycota</taxon>
        <taxon>Saccharomycotina</taxon>
        <taxon>Pichiomycetes</taxon>
        <taxon>Metschnikowiaceae</taxon>
        <taxon>Clavispora</taxon>
    </lineage>
</organism>
<feature type="coiled-coil region" evidence="1">
    <location>
        <begin position="276"/>
        <end position="340"/>
    </location>
</feature>
<keyword evidence="3" id="KW-0472">Membrane</keyword>
<keyword evidence="1" id="KW-0175">Coiled coil</keyword>
<dbReference type="KEGG" id="clus:A9F13_08g02794"/>
<reference evidence="4 5" key="1">
    <citation type="submission" date="2017-04" db="EMBL/GenBank/DDBJ databases">
        <title>Draft genome of the yeast Clavispora lusitaniae type strain CBS 6936.</title>
        <authorList>
            <person name="Durrens P."/>
            <person name="Klopp C."/>
            <person name="Biteau N."/>
            <person name="Fitton-Ouhabi V."/>
            <person name="Dementhon K."/>
            <person name="Accoceberry I."/>
            <person name="Sherman D.J."/>
            <person name="Noel T."/>
        </authorList>
    </citation>
    <scope>NUCLEOTIDE SEQUENCE [LARGE SCALE GENOMIC DNA]</scope>
    <source>
        <strain evidence="4 5">CBS 6936</strain>
    </source>
</reference>